<protein>
    <submittedName>
        <fullName evidence="1">Uncharacterized protein</fullName>
    </submittedName>
</protein>
<gene>
    <name evidence="1" type="ORF">FEF34_38050</name>
</gene>
<accession>A0A5R9DRJ7</accession>
<reference evidence="1 2" key="1">
    <citation type="submission" date="2019-05" db="EMBL/GenBank/DDBJ databases">
        <title>Streptomyces marianii sp. nov., a novel marine actinomycete from southern coast of India.</title>
        <authorList>
            <person name="Iniyan A.M."/>
            <person name="Wink J."/>
            <person name="Ramprasad E."/>
            <person name="Ramana C.V."/>
            <person name="Bunk B."/>
            <person name="Sproer C."/>
            <person name="Joseph F.-J.R.S."/>
            <person name="Vincent S.G.P."/>
        </authorList>
    </citation>
    <scope>NUCLEOTIDE SEQUENCE [LARGE SCALE GENOMIC DNA]</scope>
    <source>
        <strain evidence="1 2">ICN19</strain>
    </source>
</reference>
<comment type="caution">
    <text evidence="1">The sequence shown here is derived from an EMBL/GenBank/DDBJ whole genome shotgun (WGS) entry which is preliminary data.</text>
</comment>
<evidence type="ECO:0000313" key="2">
    <source>
        <dbReference type="Proteomes" id="UP000305921"/>
    </source>
</evidence>
<dbReference type="AlphaFoldDB" id="A0A5R9DRJ7"/>
<dbReference type="EMBL" id="VAWE01000002">
    <property type="protein sequence ID" value="TLQ39207.1"/>
    <property type="molecule type" value="Genomic_DNA"/>
</dbReference>
<sequence length="129" mass="13715">MDYAALWFTGHAPAPVPGAAQRLLDALRSADVAGFYDGEEGVVYAHPLHVAQDRALEEPHVMLQVFTAADGWPDGFSAVAFEPDGSGSFREVATVFESHGVPGEQMVTCGATAVAEWFTDLRPPAGAER</sequence>
<proteinExistence type="predicted"/>
<dbReference type="RefSeq" id="WP_138058019.1">
    <property type="nucleotide sequence ID" value="NZ_VAWE01000002.1"/>
</dbReference>
<dbReference type="OrthoDB" id="4237252at2"/>
<organism evidence="1 2">
    <name type="scientific">Streptomyces marianii</name>
    <dbReference type="NCBI Taxonomy" id="1817406"/>
    <lineage>
        <taxon>Bacteria</taxon>
        <taxon>Bacillati</taxon>
        <taxon>Actinomycetota</taxon>
        <taxon>Actinomycetes</taxon>
        <taxon>Kitasatosporales</taxon>
        <taxon>Streptomycetaceae</taxon>
        <taxon>Streptomyces</taxon>
    </lineage>
</organism>
<name>A0A5R9DRJ7_9ACTN</name>
<keyword evidence="2" id="KW-1185">Reference proteome</keyword>
<dbReference type="Proteomes" id="UP000305921">
    <property type="component" value="Unassembled WGS sequence"/>
</dbReference>
<evidence type="ECO:0000313" key="1">
    <source>
        <dbReference type="EMBL" id="TLQ39207.1"/>
    </source>
</evidence>